<keyword evidence="11" id="KW-1185">Reference proteome</keyword>
<feature type="region of interest" description="Disordered" evidence="6">
    <location>
        <begin position="1"/>
        <end position="28"/>
    </location>
</feature>
<evidence type="ECO:0000313" key="11">
    <source>
        <dbReference type="Proteomes" id="UP000263094"/>
    </source>
</evidence>
<dbReference type="PANTHER" id="PTHR42707:SF3">
    <property type="entry name" value="ACYL-COA DEHYDROGENASE AIDB-RELATED"/>
    <property type="match status" value="1"/>
</dbReference>
<dbReference type="InterPro" id="IPR009075">
    <property type="entry name" value="AcylCo_DH/oxidase_C"/>
</dbReference>
<dbReference type="EMBL" id="QUAK01000234">
    <property type="protein sequence ID" value="RFU82710.1"/>
    <property type="molecule type" value="Genomic_DNA"/>
</dbReference>
<dbReference type="Proteomes" id="UP000263094">
    <property type="component" value="Unassembled WGS sequence"/>
</dbReference>
<dbReference type="RefSeq" id="WP_128559696.1">
    <property type="nucleotide sequence ID" value="NZ_QUAK01000234.1"/>
</dbReference>
<keyword evidence="3 5" id="KW-0285">Flavoprotein</keyword>
<dbReference type="Gene3D" id="1.20.140.10">
    <property type="entry name" value="Butyryl-CoA Dehydrogenase, subunit A, domain 3"/>
    <property type="match status" value="1"/>
</dbReference>
<comment type="cofactor">
    <cofactor evidence="1 5">
        <name>FAD</name>
        <dbReference type="ChEBI" id="CHEBI:57692"/>
    </cofactor>
</comment>
<protein>
    <submittedName>
        <fullName evidence="10">DNA alkylation response protein</fullName>
    </submittedName>
</protein>
<reference evidence="10 11" key="1">
    <citation type="submission" date="2018-08" db="EMBL/GenBank/DDBJ databases">
        <title>Isolation, diversity and antifungal activity of Actinobacteria from wheat.</title>
        <authorList>
            <person name="Han C."/>
        </authorList>
    </citation>
    <scope>NUCLEOTIDE SEQUENCE [LARGE SCALE GENOMIC DNA]</scope>
    <source>
        <strain evidence="10 11">NEAU-YY421</strain>
    </source>
</reference>
<comment type="similarity">
    <text evidence="2 5">Belongs to the acyl-CoA dehydrogenase family.</text>
</comment>
<feature type="domain" description="Acyl-CoA dehydrogenase/oxidase C-terminal" evidence="7">
    <location>
        <begin position="291"/>
        <end position="447"/>
    </location>
</feature>
<feature type="domain" description="Acyl-CoA oxidase/dehydrogenase middle" evidence="8">
    <location>
        <begin position="188"/>
        <end position="281"/>
    </location>
</feature>
<dbReference type="PANTHER" id="PTHR42707">
    <property type="entry name" value="ACYL-COA DEHYDROGENASE"/>
    <property type="match status" value="1"/>
</dbReference>
<keyword evidence="4 5" id="KW-0274">FAD</keyword>
<dbReference type="InterPro" id="IPR006089">
    <property type="entry name" value="Acyl-CoA_DH_CS"/>
</dbReference>
<name>A0A372LWE5_9ACTN</name>
<evidence type="ECO:0000256" key="6">
    <source>
        <dbReference type="SAM" id="MobiDB-lite"/>
    </source>
</evidence>
<dbReference type="OrthoDB" id="9771038at2"/>
<evidence type="ECO:0000256" key="1">
    <source>
        <dbReference type="ARBA" id="ARBA00001974"/>
    </source>
</evidence>
<dbReference type="SUPFAM" id="SSF56645">
    <property type="entry name" value="Acyl-CoA dehydrogenase NM domain-like"/>
    <property type="match status" value="1"/>
</dbReference>
<dbReference type="InterPro" id="IPR041504">
    <property type="entry name" value="AidB_N"/>
</dbReference>
<evidence type="ECO:0000259" key="8">
    <source>
        <dbReference type="Pfam" id="PF02770"/>
    </source>
</evidence>
<dbReference type="Gene3D" id="2.40.110.20">
    <property type="match status" value="1"/>
</dbReference>
<dbReference type="SUPFAM" id="SSF47203">
    <property type="entry name" value="Acyl-CoA dehydrogenase C-terminal domain-like"/>
    <property type="match status" value="1"/>
</dbReference>
<evidence type="ECO:0000256" key="5">
    <source>
        <dbReference type="RuleBase" id="RU362125"/>
    </source>
</evidence>
<dbReference type="Pfam" id="PF02770">
    <property type="entry name" value="Acyl-CoA_dh_M"/>
    <property type="match status" value="1"/>
</dbReference>
<accession>A0A372LWE5</accession>
<evidence type="ECO:0000256" key="4">
    <source>
        <dbReference type="ARBA" id="ARBA00022827"/>
    </source>
</evidence>
<dbReference type="InterPro" id="IPR006091">
    <property type="entry name" value="Acyl-CoA_Oxase/DH_mid-dom"/>
</dbReference>
<dbReference type="Gene3D" id="6.10.250.600">
    <property type="match status" value="1"/>
</dbReference>
<gene>
    <name evidence="10" type="ORF">DY218_32260</name>
</gene>
<dbReference type="Pfam" id="PF18158">
    <property type="entry name" value="AidB_N"/>
    <property type="match status" value="1"/>
</dbReference>
<proteinExistence type="inferred from homology"/>
<organism evidence="10 11">
    <name type="scientific">Streptomyces triticagri</name>
    <dbReference type="NCBI Taxonomy" id="2293568"/>
    <lineage>
        <taxon>Bacteria</taxon>
        <taxon>Bacillati</taxon>
        <taxon>Actinomycetota</taxon>
        <taxon>Actinomycetes</taxon>
        <taxon>Kitasatosporales</taxon>
        <taxon>Streptomycetaceae</taxon>
        <taxon>Streptomyces</taxon>
    </lineage>
</organism>
<evidence type="ECO:0000259" key="7">
    <source>
        <dbReference type="Pfam" id="PF00441"/>
    </source>
</evidence>
<dbReference type="InterPro" id="IPR009100">
    <property type="entry name" value="AcylCoA_DH/oxidase_NM_dom_sf"/>
</dbReference>
<dbReference type="Pfam" id="PF00441">
    <property type="entry name" value="Acyl-CoA_dh_1"/>
    <property type="match status" value="1"/>
</dbReference>
<keyword evidence="5" id="KW-0560">Oxidoreductase</keyword>
<comment type="caution">
    <text evidence="10">The sequence shown here is derived from an EMBL/GenBank/DDBJ whole genome shotgun (WGS) entry which is preliminary data.</text>
</comment>
<dbReference type="InterPro" id="IPR052904">
    <property type="entry name" value="Acyl-CoA_dehydrogenase-like"/>
</dbReference>
<sequence>MPSTAPRSHPAAVTHQVTNQPPPLTGHDVADDPVLLEGVRREGAEWYLADLHRVGRLAGSEETQRWADEANRHEPELRTHDRYGNRIDEVDFHPSYHALMDVAVREGLAGSAWADERVGAHVARAAGFMTWSSTEPGHGCPVSMTYAAVPALRHSPELAKTYEPLLTSRVYEPGLRAPGEKQGLLAGMGMTEKQGGTDVRANTTTAAEQPDGSWRLRGHKWFTSAPMNDLFLVLAQAPGGLSCFLVPRVLPDGSRNTFRIQRLKDKLGNRSNASSEPEFDDTVGWLVGAEGKGVRTIIEMVTMTRLDCVLGSAAGTRAALAQAAHHARHREVFGAKLVDQPLMRNVLADLALESEAATTLGLRLAGAIDRAQHGDSSERAFLRLATAVAKYWVCKRQPAAVAEALECLGGNGYDEASGMPRLYREAPLNGIWEGSGNVNALDMLRALAREPESLAAFRAEVEAASGADRRLDAAWRELRDELVLTEDAPLRARRVIERAALVLQGSLLVRHAPHAVSDAFCASRLAGDRGLAFGTLAPGTDFDGVLRRLPA</sequence>
<dbReference type="PROSITE" id="PS00072">
    <property type="entry name" value="ACYL_COA_DH_1"/>
    <property type="match status" value="1"/>
</dbReference>
<feature type="domain" description="Adaptive response protein AidB N-terminal" evidence="9">
    <location>
        <begin position="19"/>
        <end position="173"/>
    </location>
</feature>
<evidence type="ECO:0000259" key="9">
    <source>
        <dbReference type="Pfam" id="PF18158"/>
    </source>
</evidence>
<evidence type="ECO:0000256" key="2">
    <source>
        <dbReference type="ARBA" id="ARBA00009347"/>
    </source>
</evidence>
<evidence type="ECO:0000256" key="3">
    <source>
        <dbReference type="ARBA" id="ARBA00022630"/>
    </source>
</evidence>
<dbReference type="InterPro" id="IPR036250">
    <property type="entry name" value="AcylCo_DH-like_C"/>
</dbReference>
<evidence type="ECO:0000313" key="10">
    <source>
        <dbReference type="EMBL" id="RFU82710.1"/>
    </source>
</evidence>
<dbReference type="AlphaFoldDB" id="A0A372LWE5"/>
<dbReference type="GO" id="GO:0003995">
    <property type="term" value="F:acyl-CoA dehydrogenase activity"/>
    <property type="evidence" value="ECO:0007669"/>
    <property type="project" value="InterPro"/>
</dbReference>